<dbReference type="InterPro" id="IPR013650">
    <property type="entry name" value="ATP-grasp_succ-CoA_synth-type"/>
</dbReference>
<evidence type="ECO:0000256" key="1">
    <source>
        <dbReference type="ARBA" id="ARBA00022532"/>
    </source>
</evidence>
<organism evidence="9 10">
    <name type="scientific">Methylomonas albis</name>
    <dbReference type="NCBI Taxonomy" id="1854563"/>
    <lineage>
        <taxon>Bacteria</taxon>
        <taxon>Pseudomonadati</taxon>
        <taxon>Pseudomonadota</taxon>
        <taxon>Gammaproteobacteria</taxon>
        <taxon>Methylococcales</taxon>
        <taxon>Methylococcaceae</taxon>
        <taxon>Methylomonas</taxon>
    </lineage>
</organism>
<dbReference type="InterPro" id="IPR005809">
    <property type="entry name" value="Succ_CoA_ligase-like_bsu"/>
</dbReference>
<keyword evidence="2 6" id="KW-0436">Ligase</keyword>
<keyword evidence="10" id="KW-1185">Reference proteome</keyword>
<dbReference type="PROSITE" id="PS01217">
    <property type="entry name" value="SUCCINYL_COA_LIG_3"/>
    <property type="match status" value="1"/>
</dbReference>
<dbReference type="PIRSF" id="PIRSF001554">
    <property type="entry name" value="SucCS_beta"/>
    <property type="match status" value="1"/>
</dbReference>
<comment type="caution">
    <text evidence="9">The sequence shown here is derived from an EMBL/GenBank/DDBJ whole genome shotgun (WGS) entry which is preliminary data.</text>
</comment>
<evidence type="ECO:0000259" key="8">
    <source>
        <dbReference type="Pfam" id="PF08442"/>
    </source>
</evidence>
<feature type="binding site" evidence="6">
    <location>
        <position position="199"/>
    </location>
    <ligand>
        <name>Mg(2+)</name>
        <dbReference type="ChEBI" id="CHEBI:18420"/>
    </ligand>
</feature>
<dbReference type="SUPFAM" id="SSF56059">
    <property type="entry name" value="Glutathione synthetase ATP-binding domain-like"/>
    <property type="match status" value="1"/>
</dbReference>
<name>A0ABR9D170_9GAMM</name>
<gene>
    <name evidence="6" type="primary">sucC</name>
    <name evidence="9" type="ORF">IE877_13445</name>
</gene>
<keyword evidence="3 6" id="KW-0479">Metal-binding</keyword>
<evidence type="ECO:0000259" key="7">
    <source>
        <dbReference type="Pfam" id="PF00549"/>
    </source>
</evidence>
<dbReference type="Gene3D" id="3.40.50.261">
    <property type="entry name" value="Succinyl-CoA synthetase domains"/>
    <property type="match status" value="1"/>
</dbReference>
<dbReference type="EC" id="6.2.1.5" evidence="6"/>
<keyword evidence="5 6" id="KW-0460">Magnesium</keyword>
<feature type="binding site" evidence="6">
    <location>
        <position position="264"/>
    </location>
    <ligand>
        <name>substrate</name>
        <note>ligand shared with subunit alpha</note>
    </ligand>
</feature>
<dbReference type="Gene3D" id="3.30.470.20">
    <property type="entry name" value="ATP-grasp fold, B domain"/>
    <property type="match status" value="1"/>
</dbReference>
<dbReference type="InterPro" id="IPR013815">
    <property type="entry name" value="ATP_grasp_subdomain_1"/>
</dbReference>
<evidence type="ECO:0000256" key="3">
    <source>
        <dbReference type="ARBA" id="ARBA00022723"/>
    </source>
</evidence>
<sequence>MDIHEYQAKQLLADYGVKIADGGLAYSPEDAVQRAREIGGHVWVVKAQIHSGARGKAGGIKICKTHDEVSDAAESLLGKKLVTHQTGPAGKQCLRLYVEAGTDIAKELYFSLLIDRAQERIVMVGSAQGGMEIEDLAENNPDAIKKIYIEPAVGLQDFQAREMGFALGLHADLIPQAVKLIQGCYRAMRELDANMVEINPLVITGHDELIALDAKMGFDDNALFRRQKISELRDKSQEDPREMAAADRGLSYVGLDGDIGCMINGAGLAMATMDMIKLAGGEPANFLDVGGGASAERTEKAFRMVLADKNVKAMLVNIFAGINRCDWIAEGVVHAVKKIDMQIPLIVRLSGTNVEEGRRIIEESGLPIITANTLAEAAEKAVQARNEVVAGRFQHPASPDTVTSL</sequence>
<comment type="cofactor">
    <cofactor evidence="6">
        <name>Mg(2+)</name>
        <dbReference type="ChEBI" id="CHEBI:18420"/>
    </cofactor>
    <text evidence="6">Binds 1 Mg(2+) ion per subunit.</text>
</comment>
<accession>A0ABR9D170</accession>
<dbReference type="Proteomes" id="UP000652176">
    <property type="component" value="Unassembled WGS sequence"/>
</dbReference>
<keyword evidence="6" id="KW-0067">ATP-binding</keyword>
<keyword evidence="1 6" id="KW-0816">Tricarboxylic acid cycle</keyword>
<dbReference type="InterPro" id="IPR016102">
    <property type="entry name" value="Succinyl-CoA_synth-like"/>
</dbReference>
<feature type="domain" description="ATP-citrate synthase/succinyl-CoA ligase C-terminal" evidence="7">
    <location>
        <begin position="262"/>
        <end position="382"/>
    </location>
</feature>
<dbReference type="InterPro" id="IPR005811">
    <property type="entry name" value="SUCC_ACL_C"/>
</dbReference>
<keyword evidence="4 6" id="KW-0547">Nucleotide-binding</keyword>
<comment type="function">
    <text evidence="6">Succinyl-CoA synthetase functions in the citric acid cycle (TCA), coupling the hydrolysis of succinyl-CoA to the synthesis of either ATP or GTP and thus represents the only step of substrate-level phosphorylation in the TCA. The beta subunit provides nucleotide specificity of the enzyme and binds the substrate succinate, while the binding sites for coenzyme A and phosphate are found in the alpha subunit.</text>
</comment>
<dbReference type="RefSeq" id="WP_192375188.1">
    <property type="nucleotide sequence ID" value="NZ_CAJHIV010000001.1"/>
</dbReference>
<dbReference type="NCBIfam" id="TIGR01016">
    <property type="entry name" value="sucCoAbeta"/>
    <property type="match status" value="1"/>
</dbReference>
<feature type="binding site" evidence="6">
    <location>
        <position position="99"/>
    </location>
    <ligand>
        <name>ATP</name>
        <dbReference type="ChEBI" id="CHEBI:30616"/>
    </ligand>
</feature>
<dbReference type="Gene3D" id="3.30.1490.20">
    <property type="entry name" value="ATP-grasp fold, A domain"/>
    <property type="match status" value="1"/>
</dbReference>
<dbReference type="HAMAP" id="MF_00558">
    <property type="entry name" value="Succ_CoA_beta"/>
    <property type="match status" value="1"/>
</dbReference>
<dbReference type="PANTHER" id="PTHR11815:SF10">
    <property type="entry name" value="SUCCINATE--COA LIGASE [GDP-FORMING] SUBUNIT BETA, MITOCHONDRIAL"/>
    <property type="match status" value="1"/>
</dbReference>
<proteinExistence type="inferred from homology"/>
<dbReference type="NCBIfam" id="NF001913">
    <property type="entry name" value="PRK00696.1"/>
    <property type="match status" value="1"/>
</dbReference>
<dbReference type="Pfam" id="PF00549">
    <property type="entry name" value="Ligase_CoA"/>
    <property type="match status" value="1"/>
</dbReference>
<evidence type="ECO:0000256" key="2">
    <source>
        <dbReference type="ARBA" id="ARBA00022598"/>
    </source>
</evidence>
<evidence type="ECO:0000256" key="5">
    <source>
        <dbReference type="ARBA" id="ARBA00022842"/>
    </source>
</evidence>
<feature type="binding site" evidence="6">
    <location>
        <position position="46"/>
    </location>
    <ligand>
        <name>ATP</name>
        <dbReference type="ChEBI" id="CHEBI:30616"/>
    </ligand>
</feature>
<dbReference type="PANTHER" id="PTHR11815">
    <property type="entry name" value="SUCCINYL-COA SYNTHETASE BETA CHAIN"/>
    <property type="match status" value="1"/>
</dbReference>
<reference evidence="9 10" key="1">
    <citation type="submission" date="2020-09" db="EMBL/GenBank/DDBJ databases">
        <title>Methylomonas albis sp. nov. and Methylomonas fluvii sp. nov.: Two cold-adapted methanotrophs from the River Elbe and an amended description of Methylovulum psychrotolerans strain Eb1.</title>
        <authorList>
            <person name="Bussmann I.K."/>
            <person name="Klings K.-W."/>
            <person name="Warnstedt J."/>
            <person name="Hoppert M."/>
            <person name="Saborowski A."/>
            <person name="Horn F."/>
            <person name="Liebner S."/>
        </authorList>
    </citation>
    <scope>NUCLEOTIDE SEQUENCE [LARGE SCALE GENOMIC DNA]</scope>
    <source>
        <strain evidence="9 10">EbA</strain>
    </source>
</reference>
<evidence type="ECO:0000313" key="10">
    <source>
        <dbReference type="Proteomes" id="UP000652176"/>
    </source>
</evidence>
<feature type="binding site" evidence="6">
    <location>
        <position position="102"/>
    </location>
    <ligand>
        <name>ATP</name>
        <dbReference type="ChEBI" id="CHEBI:30616"/>
    </ligand>
</feature>
<comment type="subunit">
    <text evidence="6">Heterotetramer of two alpha and two beta subunits.</text>
</comment>
<comment type="similarity">
    <text evidence="6">Belongs to the succinate/malate CoA ligase beta subunit family.</text>
</comment>
<feature type="domain" description="ATP-grasp fold succinyl-CoA synthetase-type" evidence="8">
    <location>
        <begin position="3"/>
        <end position="203"/>
    </location>
</feature>
<evidence type="ECO:0000256" key="6">
    <source>
        <dbReference type="HAMAP-Rule" id="MF_00558"/>
    </source>
</evidence>
<dbReference type="NCBIfam" id="NF010647">
    <property type="entry name" value="PRK14046.1"/>
    <property type="match status" value="1"/>
</dbReference>
<comment type="catalytic activity">
    <reaction evidence="6">
        <text>succinate + ATP + CoA = succinyl-CoA + ADP + phosphate</text>
        <dbReference type="Rhea" id="RHEA:17661"/>
        <dbReference type="ChEBI" id="CHEBI:30031"/>
        <dbReference type="ChEBI" id="CHEBI:30616"/>
        <dbReference type="ChEBI" id="CHEBI:43474"/>
        <dbReference type="ChEBI" id="CHEBI:57287"/>
        <dbReference type="ChEBI" id="CHEBI:57292"/>
        <dbReference type="ChEBI" id="CHEBI:456216"/>
        <dbReference type="EC" id="6.2.1.5"/>
    </reaction>
</comment>
<dbReference type="Pfam" id="PF08442">
    <property type="entry name" value="ATP-grasp_2"/>
    <property type="match status" value="1"/>
</dbReference>
<comment type="caution">
    <text evidence="6">Lacks conserved residue(s) required for the propagation of feature annotation.</text>
</comment>
<feature type="binding site" evidence="6">
    <location>
        <position position="107"/>
    </location>
    <ligand>
        <name>ATP</name>
        <dbReference type="ChEBI" id="CHEBI:30616"/>
    </ligand>
</feature>
<protein>
    <recommendedName>
        <fullName evidence="6">Succinate--CoA ligase [ADP-forming] subunit beta</fullName>
        <ecNumber evidence="6">6.2.1.5</ecNumber>
    </recommendedName>
    <alternativeName>
        <fullName evidence="6">Succinyl-CoA synthetase subunit beta</fullName>
        <shortName evidence="6">SCS-beta</shortName>
    </alternativeName>
</protein>
<comment type="pathway">
    <text evidence="6">Carbohydrate metabolism; tricarboxylic acid cycle; succinate from succinyl-CoA (ligase route): step 1/1.</text>
</comment>
<dbReference type="InterPro" id="IPR017866">
    <property type="entry name" value="Succ-CoA_synthase_bsu_CS"/>
</dbReference>
<dbReference type="SUPFAM" id="SSF52210">
    <property type="entry name" value="Succinyl-CoA synthetase domains"/>
    <property type="match status" value="1"/>
</dbReference>
<evidence type="ECO:0000313" key="9">
    <source>
        <dbReference type="EMBL" id="MBD9356870.1"/>
    </source>
</evidence>
<dbReference type="EMBL" id="JACXSS010000001">
    <property type="protein sequence ID" value="MBD9356870.1"/>
    <property type="molecule type" value="Genomic_DNA"/>
</dbReference>
<feature type="binding site" evidence="6">
    <location>
        <position position="213"/>
    </location>
    <ligand>
        <name>Mg(2+)</name>
        <dbReference type="ChEBI" id="CHEBI:18420"/>
    </ligand>
</feature>
<dbReference type="GO" id="GO:0016874">
    <property type="term" value="F:ligase activity"/>
    <property type="evidence" value="ECO:0007669"/>
    <property type="project" value="UniProtKB-KW"/>
</dbReference>
<comment type="catalytic activity">
    <reaction evidence="6">
        <text>GTP + succinate + CoA = succinyl-CoA + GDP + phosphate</text>
        <dbReference type="Rhea" id="RHEA:22120"/>
        <dbReference type="ChEBI" id="CHEBI:30031"/>
        <dbReference type="ChEBI" id="CHEBI:37565"/>
        <dbReference type="ChEBI" id="CHEBI:43474"/>
        <dbReference type="ChEBI" id="CHEBI:57287"/>
        <dbReference type="ChEBI" id="CHEBI:57292"/>
        <dbReference type="ChEBI" id="CHEBI:58189"/>
    </reaction>
</comment>
<evidence type="ECO:0000256" key="4">
    <source>
        <dbReference type="ARBA" id="ARBA00022741"/>
    </source>
</evidence>